<organism evidence="2 3">
    <name type="scientific">Rhodosalinus sediminis</name>
    <dbReference type="NCBI Taxonomy" id="1940533"/>
    <lineage>
        <taxon>Bacteria</taxon>
        <taxon>Pseudomonadati</taxon>
        <taxon>Pseudomonadota</taxon>
        <taxon>Alphaproteobacteria</taxon>
        <taxon>Rhodobacterales</taxon>
        <taxon>Paracoccaceae</taxon>
        <taxon>Rhodosalinus</taxon>
    </lineage>
</organism>
<dbReference type="SUPFAM" id="SSF75169">
    <property type="entry name" value="DsrEFH-like"/>
    <property type="match status" value="1"/>
</dbReference>
<dbReference type="PANTHER" id="PTHR37691">
    <property type="entry name" value="BLR3518 PROTEIN"/>
    <property type="match status" value="1"/>
</dbReference>
<keyword evidence="3" id="KW-1185">Reference proteome</keyword>
<feature type="chain" id="PRO_5017666915" evidence="1">
    <location>
        <begin position="31"/>
        <end position="156"/>
    </location>
</feature>
<keyword evidence="1" id="KW-0732">Signal</keyword>
<dbReference type="InterPro" id="IPR027396">
    <property type="entry name" value="DsrEFH-like"/>
</dbReference>
<dbReference type="Pfam" id="PF02635">
    <property type="entry name" value="DsrE"/>
    <property type="match status" value="1"/>
</dbReference>
<evidence type="ECO:0000256" key="1">
    <source>
        <dbReference type="SAM" id="SignalP"/>
    </source>
</evidence>
<gene>
    <name evidence="2" type="ORF">DRV84_09350</name>
</gene>
<dbReference type="RefSeq" id="WP_115979637.1">
    <property type="nucleotide sequence ID" value="NZ_QOHR01000011.1"/>
</dbReference>
<name>A0A3D9BSG8_9RHOB</name>
<dbReference type="InterPro" id="IPR003787">
    <property type="entry name" value="Sulphur_relay_DsrE/F-like"/>
</dbReference>
<dbReference type="OrthoDB" id="14053at2"/>
<evidence type="ECO:0000313" key="2">
    <source>
        <dbReference type="EMBL" id="REC56473.1"/>
    </source>
</evidence>
<dbReference type="AlphaFoldDB" id="A0A3D9BSG8"/>
<reference evidence="2 3" key="1">
    <citation type="journal article" date="2017" name="Int. J. Syst. Evol. Microbiol.">
        <title>Rhodosalinus sediminis gen. nov., sp. nov., isolated from marine saltern.</title>
        <authorList>
            <person name="Guo L.Y."/>
            <person name="Ling S.K."/>
            <person name="Li C.M."/>
            <person name="Chen G.J."/>
            <person name="Du Z.J."/>
        </authorList>
    </citation>
    <scope>NUCLEOTIDE SEQUENCE [LARGE SCALE GENOMIC DNA]</scope>
    <source>
        <strain evidence="2 3">WDN1C137</strain>
    </source>
</reference>
<proteinExistence type="predicted"/>
<dbReference type="EMBL" id="QOHR01000011">
    <property type="protein sequence ID" value="REC56473.1"/>
    <property type="molecule type" value="Genomic_DNA"/>
</dbReference>
<dbReference type="Gene3D" id="3.40.1260.10">
    <property type="entry name" value="DsrEFH-like"/>
    <property type="match status" value="1"/>
</dbReference>
<accession>A0A3D9BSG8</accession>
<comment type="caution">
    <text evidence="2">The sequence shown here is derived from an EMBL/GenBank/DDBJ whole genome shotgun (WGS) entry which is preliminary data.</text>
</comment>
<protein>
    <submittedName>
        <fullName evidence="2">Uncharacterized protein</fullName>
    </submittedName>
</protein>
<dbReference type="Proteomes" id="UP000257131">
    <property type="component" value="Unassembled WGS sequence"/>
</dbReference>
<feature type="signal peptide" evidence="1">
    <location>
        <begin position="1"/>
        <end position="30"/>
    </location>
</feature>
<evidence type="ECO:0000313" key="3">
    <source>
        <dbReference type="Proteomes" id="UP000257131"/>
    </source>
</evidence>
<dbReference type="PANTHER" id="PTHR37691:SF1">
    <property type="entry name" value="BLR3518 PROTEIN"/>
    <property type="match status" value="1"/>
</dbReference>
<sequence>MTRITTLLGRLRGAALALAAATLMAGGAAAEGYAPQKVVYHVNYTGGEEHRAYRGAMRNIQNHINAVGAENLVTRVMLHGDGVGLLKAANADDRLQTTVASLKSQGVSFHVCANTLRGREIDPDADLYDVWEEDIVPSGVAHLAHLQAEGYTYIKP</sequence>